<reference evidence="2" key="1">
    <citation type="journal article" date="2023" name="Plant Biotechnol. J.">
        <title>Chromosome-level wild Hevea brasiliensis genome provides new tools for genomic-assisted breeding and valuable loci to elevate rubber yield.</title>
        <authorList>
            <person name="Cheng H."/>
            <person name="Song X."/>
            <person name="Hu Y."/>
            <person name="Wu T."/>
            <person name="Yang Q."/>
            <person name="An Z."/>
            <person name="Feng S."/>
            <person name="Deng Z."/>
            <person name="Wu W."/>
            <person name="Zeng X."/>
            <person name="Tu M."/>
            <person name="Wang X."/>
            <person name="Huang H."/>
        </authorList>
    </citation>
    <scope>NUCLEOTIDE SEQUENCE</scope>
    <source>
        <strain evidence="2">MT/VB/25A 57/8</strain>
    </source>
</reference>
<feature type="compositionally biased region" description="Basic and acidic residues" evidence="1">
    <location>
        <begin position="371"/>
        <end position="384"/>
    </location>
</feature>
<feature type="region of interest" description="Disordered" evidence="1">
    <location>
        <begin position="371"/>
        <end position="402"/>
    </location>
</feature>
<evidence type="ECO:0000256" key="1">
    <source>
        <dbReference type="SAM" id="MobiDB-lite"/>
    </source>
</evidence>
<dbReference type="Proteomes" id="UP001174677">
    <property type="component" value="Chromosome 1"/>
</dbReference>
<feature type="compositionally biased region" description="Polar residues" evidence="1">
    <location>
        <begin position="312"/>
        <end position="321"/>
    </location>
</feature>
<name>A0ABQ9NC54_HEVBR</name>
<proteinExistence type="predicted"/>
<evidence type="ECO:0000313" key="3">
    <source>
        <dbReference type="Proteomes" id="UP001174677"/>
    </source>
</evidence>
<gene>
    <name evidence="2" type="ORF">P3X46_000684</name>
</gene>
<keyword evidence="3" id="KW-1185">Reference proteome</keyword>
<accession>A0ABQ9NC54</accession>
<feature type="compositionally biased region" description="Basic and acidic residues" evidence="1">
    <location>
        <begin position="391"/>
        <end position="402"/>
    </location>
</feature>
<dbReference type="EMBL" id="JARPOI010000001">
    <property type="protein sequence ID" value="KAJ9189380.1"/>
    <property type="molecule type" value="Genomic_DNA"/>
</dbReference>
<sequence length="520" mass="57984">MEFQQEQENSKKKKKTRDLPNLSECHSCGFRFDSCTGKNRLQTLYSEWRIVLLCKICFARVESSQLCSYCFKGSSDNCFHCCECKRIIHKSCFFDYASVAPCSFSSSNFSVCVDCWVPKSLAAKRASFRPSKRKNSAVLGFGDGRNMLPEDGVGDANSAVHRKIEAAAKARELAVEKALAARRAAELATSASDSMTAGDDNGIPATGIPATGIDDVELALQLHRAINSSPRILRNLCSVNSCCLAVRKSLDSSGKSVSDPSVCVRVSGYGSSINMDYLESNGIDDAWIRQNAKNSNVEVRLKEGEGSCSDRVMNSESQSCGKGNGPVVPADERYNGKPAGYLVKYNRRAPADERYHGEADRYLFKYTRRKNAEEKRHGKPDRYLFKYTRRKPADEKHHGEPDRCLTKCSRRTPPHVKHHGGLDRYLFKYTRRTLADERFHGNFDRYLIKYTRRKLNQRSIPDGRSNCFCEGSLHETQALAVGLILSCSKESIRISSASLQAHPFVMHASACSSDMSGDKS</sequence>
<organism evidence="2 3">
    <name type="scientific">Hevea brasiliensis</name>
    <name type="common">Para rubber tree</name>
    <name type="synonym">Siphonia brasiliensis</name>
    <dbReference type="NCBI Taxonomy" id="3981"/>
    <lineage>
        <taxon>Eukaryota</taxon>
        <taxon>Viridiplantae</taxon>
        <taxon>Streptophyta</taxon>
        <taxon>Embryophyta</taxon>
        <taxon>Tracheophyta</taxon>
        <taxon>Spermatophyta</taxon>
        <taxon>Magnoliopsida</taxon>
        <taxon>eudicotyledons</taxon>
        <taxon>Gunneridae</taxon>
        <taxon>Pentapetalae</taxon>
        <taxon>rosids</taxon>
        <taxon>fabids</taxon>
        <taxon>Malpighiales</taxon>
        <taxon>Euphorbiaceae</taxon>
        <taxon>Crotonoideae</taxon>
        <taxon>Micrandreae</taxon>
        <taxon>Hevea</taxon>
    </lineage>
</organism>
<dbReference type="PANTHER" id="PTHR38530">
    <property type="entry name" value="OS06G0468300 PROTEIN"/>
    <property type="match status" value="1"/>
</dbReference>
<comment type="caution">
    <text evidence="2">The sequence shown here is derived from an EMBL/GenBank/DDBJ whole genome shotgun (WGS) entry which is preliminary data.</text>
</comment>
<feature type="region of interest" description="Disordered" evidence="1">
    <location>
        <begin position="308"/>
        <end position="332"/>
    </location>
</feature>
<protein>
    <submittedName>
        <fullName evidence="2">Uncharacterized protein</fullName>
    </submittedName>
</protein>
<evidence type="ECO:0000313" key="2">
    <source>
        <dbReference type="EMBL" id="KAJ9189380.1"/>
    </source>
</evidence>